<organism evidence="1 2">
    <name type="scientific">Dioscorea zingiberensis</name>
    <dbReference type="NCBI Taxonomy" id="325984"/>
    <lineage>
        <taxon>Eukaryota</taxon>
        <taxon>Viridiplantae</taxon>
        <taxon>Streptophyta</taxon>
        <taxon>Embryophyta</taxon>
        <taxon>Tracheophyta</taxon>
        <taxon>Spermatophyta</taxon>
        <taxon>Magnoliopsida</taxon>
        <taxon>Liliopsida</taxon>
        <taxon>Dioscoreales</taxon>
        <taxon>Dioscoreaceae</taxon>
        <taxon>Dioscorea</taxon>
    </lineage>
</organism>
<name>A0A9D5C6V0_9LILI</name>
<dbReference type="AlphaFoldDB" id="A0A9D5C6V0"/>
<dbReference type="EMBL" id="JAGGNH010000007">
    <property type="protein sequence ID" value="KAJ0967747.1"/>
    <property type="molecule type" value="Genomic_DNA"/>
</dbReference>
<sequence length="84" mass="9127">MGVDDDAVHGGAGDPARGFIPGFGLLGAGTAPSQGMWPELAGDLFVANRKKKKKKKERKNLKSWLAGYLIKLNNIKDQMKISWS</sequence>
<accession>A0A9D5C6V0</accession>
<keyword evidence="2" id="KW-1185">Reference proteome</keyword>
<dbReference type="Proteomes" id="UP001085076">
    <property type="component" value="Miscellaneous, Linkage group lg07"/>
</dbReference>
<gene>
    <name evidence="1" type="ORF">J5N97_024664</name>
</gene>
<reference evidence="1" key="1">
    <citation type="submission" date="2021-03" db="EMBL/GenBank/DDBJ databases">
        <authorList>
            <person name="Li Z."/>
            <person name="Yang C."/>
        </authorList>
    </citation>
    <scope>NUCLEOTIDE SEQUENCE</scope>
    <source>
        <strain evidence="1">Dzin_1.0</strain>
        <tissue evidence="1">Leaf</tissue>
    </source>
</reference>
<reference evidence="1" key="2">
    <citation type="journal article" date="2022" name="Hortic Res">
        <title>The genome of Dioscorea zingiberensis sheds light on the biosynthesis, origin and evolution of the medicinally important diosgenin saponins.</title>
        <authorList>
            <person name="Li Y."/>
            <person name="Tan C."/>
            <person name="Li Z."/>
            <person name="Guo J."/>
            <person name="Li S."/>
            <person name="Chen X."/>
            <person name="Wang C."/>
            <person name="Dai X."/>
            <person name="Yang H."/>
            <person name="Song W."/>
            <person name="Hou L."/>
            <person name="Xu J."/>
            <person name="Tong Z."/>
            <person name="Xu A."/>
            <person name="Yuan X."/>
            <person name="Wang W."/>
            <person name="Yang Q."/>
            <person name="Chen L."/>
            <person name="Sun Z."/>
            <person name="Wang K."/>
            <person name="Pan B."/>
            <person name="Chen J."/>
            <person name="Bao Y."/>
            <person name="Liu F."/>
            <person name="Qi X."/>
            <person name="Gang D.R."/>
            <person name="Wen J."/>
            <person name="Li J."/>
        </authorList>
    </citation>
    <scope>NUCLEOTIDE SEQUENCE</scope>
    <source>
        <strain evidence="1">Dzin_1.0</strain>
    </source>
</reference>
<comment type="caution">
    <text evidence="1">The sequence shown here is derived from an EMBL/GenBank/DDBJ whole genome shotgun (WGS) entry which is preliminary data.</text>
</comment>
<evidence type="ECO:0000313" key="2">
    <source>
        <dbReference type="Proteomes" id="UP001085076"/>
    </source>
</evidence>
<evidence type="ECO:0000313" key="1">
    <source>
        <dbReference type="EMBL" id="KAJ0967747.1"/>
    </source>
</evidence>
<proteinExistence type="predicted"/>
<protein>
    <submittedName>
        <fullName evidence="1">Uncharacterized protein</fullName>
    </submittedName>
</protein>